<feature type="region of interest" description="Disordered" evidence="1">
    <location>
        <begin position="53"/>
        <end position="78"/>
    </location>
</feature>
<dbReference type="EMBL" id="CAFBLX010000294">
    <property type="protein sequence ID" value="CAB4913623.1"/>
    <property type="molecule type" value="Genomic_DNA"/>
</dbReference>
<accession>A0A6J7H9Z7</accession>
<reference evidence="2" key="1">
    <citation type="submission" date="2020-05" db="EMBL/GenBank/DDBJ databases">
        <authorList>
            <person name="Chiriac C."/>
            <person name="Salcher M."/>
            <person name="Ghai R."/>
            <person name="Kavagutti S V."/>
        </authorList>
    </citation>
    <scope>NUCLEOTIDE SEQUENCE</scope>
</reference>
<evidence type="ECO:0000256" key="1">
    <source>
        <dbReference type="SAM" id="MobiDB-lite"/>
    </source>
</evidence>
<sequence length="144" mass="15066">MMPASSVISPNTSRSPMPTATSATHSVASNSSTIDDRNAIFSARMVVRRWASPNARTRAAGPCSRPSARRVGKPANRSSSCADNLVIVVSVAAARPLVSKPIRIMKTGMSGRVTAMMAADVRSCVRMTIRTNGVTMTASTSAGK</sequence>
<feature type="region of interest" description="Disordered" evidence="1">
    <location>
        <begin position="1"/>
        <end position="30"/>
    </location>
</feature>
<name>A0A6J7H9Z7_9ZZZZ</name>
<dbReference type="AlphaFoldDB" id="A0A6J7H9Z7"/>
<protein>
    <submittedName>
        <fullName evidence="2">Unannotated protein</fullName>
    </submittedName>
</protein>
<proteinExistence type="predicted"/>
<gene>
    <name evidence="2" type="ORF">UFOPK3472_03191</name>
</gene>
<organism evidence="2">
    <name type="scientific">freshwater metagenome</name>
    <dbReference type="NCBI Taxonomy" id="449393"/>
    <lineage>
        <taxon>unclassified sequences</taxon>
        <taxon>metagenomes</taxon>
        <taxon>ecological metagenomes</taxon>
    </lineage>
</organism>
<evidence type="ECO:0000313" key="2">
    <source>
        <dbReference type="EMBL" id="CAB4913623.1"/>
    </source>
</evidence>